<gene>
    <name evidence="2" type="ORF">SCUD_LOCUS20924</name>
</gene>
<evidence type="ECO:0000313" key="3">
    <source>
        <dbReference type="Proteomes" id="UP000279833"/>
    </source>
</evidence>
<evidence type="ECO:0000256" key="1">
    <source>
        <dbReference type="SAM" id="MobiDB-lite"/>
    </source>
</evidence>
<accession>A0A183L0S5</accession>
<reference evidence="2 3" key="2">
    <citation type="submission" date="2018-11" db="EMBL/GenBank/DDBJ databases">
        <authorList>
            <consortium name="Pathogen Informatics"/>
        </authorList>
    </citation>
    <scope>NUCLEOTIDE SEQUENCE [LARGE SCALE GENOMIC DNA]</scope>
    <source>
        <strain evidence="2">Dakar</strain>
        <strain evidence="3">Dakar, Senegal</strain>
    </source>
</reference>
<dbReference type="EMBL" id="UZAK01045333">
    <property type="protein sequence ID" value="VDP73782.1"/>
    <property type="molecule type" value="Genomic_DNA"/>
</dbReference>
<sequence length="84" mass="9512">MEVASTDLPTDVTPSTTEGIRMAIRQIKIEKAAGPDSILAKALKLDIKVTENMLHTPCSKIRKKEQSRQTRKKDTSSRYKRKEI</sequence>
<evidence type="ECO:0000313" key="4">
    <source>
        <dbReference type="WBParaSite" id="SCUD_0002092701-mRNA-1"/>
    </source>
</evidence>
<feature type="region of interest" description="Disordered" evidence="1">
    <location>
        <begin position="57"/>
        <end position="84"/>
    </location>
</feature>
<dbReference type="Proteomes" id="UP000279833">
    <property type="component" value="Unassembled WGS sequence"/>
</dbReference>
<organism evidence="4">
    <name type="scientific">Schistosoma curassoni</name>
    <dbReference type="NCBI Taxonomy" id="6186"/>
    <lineage>
        <taxon>Eukaryota</taxon>
        <taxon>Metazoa</taxon>
        <taxon>Spiralia</taxon>
        <taxon>Lophotrochozoa</taxon>
        <taxon>Platyhelminthes</taxon>
        <taxon>Trematoda</taxon>
        <taxon>Digenea</taxon>
        <taxon>Strigeidida</taxon>
        <taxon>Schistosomatoidea</taxon>
        <taxon>Schistosomatidae</taxon>
        <taxon>Schistosoma</taxon>
    </lineage>
</organism>
<dbReference type="AlphaFoldDB" id="A0A183L0S5"/>
<feature type="compositionally biased region" description="Basic and acidic residues" evidence="1">
    <location>
        <begin position="64"/>
        <end position="84"/>
    </location>
</feature>
<proteinExistence type="predicted"/>
<reference evidence="4" key="1">
    <citation type="submission" date="2016-06" db="UniProtKB">
        <authorList>
            <consortium name="WormBaseParasite"/>
        </authorList>
    </citation>
    <scope>IDENTIFICATION</scope>
</reference>
<name>A0A183L0S5_9TREM</name>
<dbReference type="WBParaSite" id="SCUD_0002092701-mRNA-1">
    <property type="protein sequence ID" value="SCUD_0002092701-mRNA-1"/>
    <property type="gene ID" value="SCUD_0002092701"/>
</dbReference>
<evidence type="ECO:0000313" key="2">
    <source>
        <dbReference type="EMBL" id="VDP73782.1"/>
    </source>
</evidence>
<protein>
    <submittedName>
        <fullName evidence="4">60S ribosomal protein L12</fullName>
    </submittedName>
</protein>
<keyword evidence="3" id="KW-1185">Reference proteome</keyword>